<comment type="function">
    <text evidence="1">Catalyzes the reduction of fatty acyl-CoA to fatty alcohols.</text>
</comment>
<dbReference type="InterPro" id="IPR013120">
    <property type="entry name" value="FAR_NAD-bd"/>
</dbReference>
<keyword evidence="1" id="KW-0560">Oxidoreductase</keyword>
<evidence type="ECO:0000313" key="3">
    <source>
        <dbReference type="EnsemblMetazoa" id="MESCA001384-PA"/>
    </source>
</evidence>
<reference evidence="4" key="1">
    <citation type="submission" date="2013-02" db="EMBL/GenBank/DDBJ databases">
        <authorList>
            <person name="Hughes D."/>
        </authorList>
    </citation>
    <scope>NUCLEOTIDE SEQUENCE</scope>
    <source>
        <strain>Durham</strain>
        <strain evidence="4">NC isolate 2 -- Noor lab</strain>
    </source>
</reference>
<comment type="similarity">
    <text evidence="1">Belongs to the fatty acyl-CoA reductase family.</text>
</comment>
<reference evidence="3" key="2">
    <citation type="submission" date="2015-06" db="UniProtKB">
        <authorList>
            <consortium name="EnsemblMetazoa"/>
        </authorList>
    </citation>
    <scope>IDENTIFICATION</scope>
</reference>
<dbReference type="InterPro" id="IPR036291">
    <property type="entry name" value="NAD(P)-bd_dom_sf"/>
</dbReference>
<comment type="catalytic activity">
    <reaction evidence="1">
        <text>a long-chain fatty acyl-CoA + 2 NADPH + 2 H(+) = a long-chain primary fatty alcohol + 2 NADP(+) + CoA</text>
        <dbReference type="Rhea" id="RHEA:52716"/>
        <dbReference type="ChEBI" id="CHEBI:15378"/>
        <dbReference type="ChEBI" id="CHEBI:57287"/>
        <dbReference type="ChEBI" id="CHEBI:57783"/>
        <dbReference type="ChEBI" id="CHEBI:58349"/>
        <dbReference type="ChEBI" id="CHEBI:77396"/>
        <dbReference type="ChEBI" id="CHEBI:83139"/>
        <dbReference type="EC" id="1.2.1.84"/>
    </reaction>
</comment>
<dbReference type="InterPro" id="IPR026055">
    <property type="entry name" value="FAR"/>
</dbReference>
<accession>T1GDJ6</accession>
<dbReference type="HOGENOM" id="CLU_024661_0_2_1"/>
<dbReference type="Gene3D" id="3.40.50.720">
    <property type="entry name" value="NAD(P)-binding Rossmann-like Domain"/>
    <property type="match status" value="1"/>
</dbReference>
<dbReference type="Proteomes" id="UP000015102">
    <property type="component" value="Unassembled WGS sequence"/>
</dbReference>
<keyword evidence="4" id="KW-1185">Reference proteome</keyword>
<dbReference type="EnsemblMetazoa" id="MESCA001384-RA">
    <property type="protein sequence ID" value="MESCA001384-PA"/>
    <property type="gene ID" value="MESCA001384"/>
</dbReference>
<dbReference type="GO" id="GO:0035336">
    <property type="term" value="P:long-chain fatty-acyl-CoA metabolic process"/>
    <property type="evidence" value="ECO:0007669"/>
    <property type="project" value="TreeGrafter"/>
</dbReference>
<dbReference type="EMBL" id="CAQQ02025498">
    <property type="status" value="NOT_ANNOTATED_CDS"/>
    <property type="molecule type" value="Genomic_DNA"/>
</dbReference>
<dbReference type="GO" id="GO:0005777">
    <property type="term" value="C:peroxisome"/>
    <property type="evidence" value="ECO:0007669"/>
    <property type="project" value="TreeGrafter"/>
</dbReference>
<dbReference type="STRING" id="36166.T1GDJ6"/>
<keyword evidence="1" id="KW-0443">Lipid metabolism</keyword>
<keyword evidence="1" id="KW-0444">Lipid biosynthesis</keyword>
<feature type="domain" description="Thioester reductase (TE)" evidence="2">
    <location>
        <begin position="30"/>
        <end position="265"/>
    </location>
</feature>
<dbReference type="GO" id="GO:0080019">
    <property type="term" value="F:alcohol-forming very long-chain fatty acyl-CoA reductase activity"/>
    <property type="evidence" value="ECO:0007669"/>
    <property type="project" value="InterPro"/>
</dbReference>
<dbReference type="AlphaFoldDB" id="T1GDJ6"/>
<dbReference type="Pfam" id="PF07993">
    <property type="entry name" value="NAD_binding_4"/>
    <property type="match status" value="1"/>
</dbReference>
<dbReference type="OMA" id="CNVRRIY"/>
<sequence length="473" mass="54758">MKPTNMIEEFYENREIFITGGSGVVGKGIRKERNKAEERLKLVKESKIFNVLKLVKPNELDKLTAIPGDIMSPLLGISEANLKVIQNVSIFIHSAATVRFDEPLRKAIRVNIGGTYESMKVAQTLNNLEIFAHVSTFYSNPYLKYVDSKLYPPVMDWKTVLKLANSNIPDEVIDILTIKYTSMFPNTYTFTKSLAEHVVNEHRHLFPTLIYRPSIVIFSLKEPEPGFVDSYYGLTGITTANGTGLMRTLYGYKNIRLDKCPLDIGTKVLLLQVFKEAKTKISYVPREETKVAMFSSTMVDRTTMLEEVRLGKEVYRSWEKNPFNKTVWYPGLKVTNLLLRLFGIQPVVMSIQRKLFLAIRSMEHFVFNVYESPGITDMDLLLNISAKTSFAFPEVKSCLNERTKKRVYNLFTISSKKFILNEDSKHLNKARIWIKFLKYLDLFTHWYIRYWIAKHVLIFIYNYIKAQLPLESL</sequence>
<keyword evidence="1" id="KW-0521">NADP</keyword>
<dbReference type="SUPFAM" id="SSF51735">
    <property type="entry name" value="NAD(P)-binding Rossmann-fold domains"/>
    <property type="match status" value="1"/>
</dbReference>
<dbReference type="GO" id="GO:0102965">
    <property type="term" value="F:alcohol-forming long-chain fatty acyl-CoA reductase activity"/>
    <property type="evidence" value="ECO:0007669"/>
    <property type="project" value="UniProtKB-EC"/>
</dbReference>
<dbReference type="PANTHER" id="PTHR11011">
    <property type="entry name" value="MALE STERILITY PROTEIN 2-RELATED"/>
    <property type="match status" value="1"/>
</dbReference>
<evidence type="ECO:0000256" key="1">
    <source>
        <dbReference type="RuleBase" id="RU363097"/>
    </source>
</evidence>
<protein>
    <recommendedName>
        <fullName evidence="1">Fatty acyl-CoA reductase</fullName>
        <ecNumber evidence="1">1.2.1.84</ecNumber>
    </recommendedName>
</protein>
<dbReference type="PANTHER" id="PTHR11011:SF24">
    <property type="entry name" value="FATTY ACYL-COA REDUCTASE"/>
    <property type="match status" value="1"/>
</dbReference>
<proteinExistence type="inferred from homology"/>
<name>T1GDJ6_MEGSC</name>
<evidence type="ECO:0000313" key="4">
    <source>
        <dbReference type="Proteomes" id="UP000015102"/>
    </source>
</evidence>
<evidence type="ECO:0000259" key="2">
    <source>
        <dbReference type="Pfam" id="PF07993"/>
    </source>
</evidence>
<dbReference type="EC" id="1.2.1.84" evidence="1"/>
<organism evidence="3 4">
    <name type="scientific">Megaselia scalaris</name>
    <name type="common">Humpbacked fly</name>
    <name type="synonym">Phora scalaris</name>
    <dbReference type="NCBI Taxonomy" id="36166"/>
    <lineage>
        <taxon>Eukaryota</taxon>
        <taxon>Metazoa</taxon>
        <taxon>Ecdysozoa</taxon>
        <taxon>Arthropoda</taxon>
        <taxon>Hexapoda</taxon>
        <taxon>Insecta</taxon>
        <taxon>Pterygota</taxon>
        <taxon>Neoptera</taxon>
        <taxon>Endopterygota</taxon>
        <taxon>Diptera</taxon>
        <taxon>Brachycera</taxon>
        <taxon>Muscomorpha</taxon>
        <taxon>Platypezoidea</taxon>
        <taxon>Phoridae</taxon>
        <taxon>Megaseliini</taxon>
        <taxon>Megaselia</taxon>
    </lineage>
</organism>